<dbReference type="PANTHER" id="PTHR10631:SF3">
    <property type="entry name" value="TRNA (GUANINE(26)-N(2))-DIMETHYLTRANSFERASE"/>
    <property type="match status" value="1"/>
</dbReference>
<dbReference type="Pfam" id="PF02005">
    <property type="entry name" value="TRM"/>
    <property type="match status" value="1"/>
</dbReference>
<dbReference type="InterPro" id="IPR002905">
    <property type="entry name" value="Trm1"/>
</dbReference>
<keyword evidence="6" id="KW-0694">RNA-binding</keyword>
<dbReference type="CDD" id="cd02440">
    <property type="entry name" value="AdoMet_MTases"/>
    <property type="match status" value="1"/>
</dbReference>
<dbReference type="PROSITE" id="PS51626">
    <property type="entry name" value="SAM_MT_TRM1"/>
    <property type="match status" value="1"/>
</dbReference>
<evidence type="ECO:0000256" key="5">
    <source>
        <dbReference type="ARBA" id="ARBA00022694"/>
    </source>
</evidence>
<evidence type="ECO:0000313" key="8">
    <source>
        <dbReference type="EMBL" id="EQD61663.1"/>
    </source>
</evidence>
<dbReference type="GO" id="GO:0160104">
    <property type="term" value="F:tRNA (guanine(26)-N2)-dimethyltransferase activity"/>
    <property type="evidence" value="ECO:0007669"/>
    <property type="project" value="UniProtKB-EC"/>
</dbReference>
<dbReference type="SUPFAM" id="SSF53335">
    <property type="entry name" value="S-adenosyl-L-methionine-dependent methyltransferases"/>
    <property type="match status" value="1"/>
</dbReference>
<dbReference type="AlphaFoldDB" id="T1AZ98"/>
<dbReference type="EMBL" id="AUZZ01002111">
    <property type="protein sequence ID" value="EQD61663.1"/>
    <property type="molecule type" value="Genomic_DNA"/>
</dbReference>
<dbReference type="PANTHER" id="PTHR10631">
    <property type="entry name" value="N 2 ,N 2 -DIMETHYLGUANOSINE TRNA METHYLTRANSFERASE"/>
    <property type="match status" value="1"/>
</dbReference>
<dbReference type="EC" id="2.1.1.216" evidence="7"/>
<evidence type="ECO:0000256" key="4">
    <source>
        <dbReference type="ARBA" id="ARBA00022691"/>
    </source>
</evidence>
<evidence type="ECO:0000256" key="7">
    <source>
        <dbReference type="ARBA" id="ARBA00039099"/>
    </source>
</evidence>
<dbReference type="Gene3D" id="3.30.56.70">
    <property type="entry name" value="N2,N2-dimethylguanosine tRNA methyltransferase, C-terminal domain"/>
    <property type="match status" value="1"/>
</dbReference>
<name>T1AZ98_9ZZZZ</name>
<dbReference type="Gene3D" id="3.40.50.150">
    <property type="entry name" value="Vaccinia Virus protein VP39"/>
    <property type="match status" value="1"/>
</dbReference>
<evidence type="ECO:0000256" key="1">
    <source>
        <dbReference type="ARBA" id="ARBA00022555"/>
    </source>
</evidence>
<proteinExistence type="predicted"/>
<comment type="caution">
    <text evidence="8">The sequence shown here is derived from an EMBL/GenBank/DDBJ whole genome shotgun (WGS) entry which is preliminary data.</text>
</comment>
<keyword evidence="1" id="KW-0820">tRNA-binding</keyword>
<reference evidence="8" key="2">
    <citation type="journal article" date="2014" name="ISME J.">
        <title>Microbial stratification in low pH oxic and suboxic macroscopic growths along an acid mine drainage.</title>
        <authorList>
            <person name="Mendez-Garcia C."/>
            <person name="Mesa V."/>
            <person name="Sprenger R.R."/>
            <person name="Richter M."/>
            <person name="Diez M.S."/>
            <person name="Solano J."/>
            <person name="Bargiela R."/>
            <person name="Golyshina O.V."/>
            <person name="Manteca A."/>
            <person name="Ramos J.L."/>
            <person name="Gallego J.R."/>
            <person name="Llorente I."/>
            <person name="Martins Dos Santos V.A."/>
            <person name="Jensen O.N."/>
            <person name="Pelaez A.I."/>
            <person name="Sanchez J."/>
            <person name="Ferrer M."/>
        </authorList>
    </citation>
    <scope>NUCLEOTIDE SEQUENCE</scope>
</reference>
<gene>
    <name evidence="8" type="ORF">B2A_03157</name>
</gene>
<keyword evidence="4" id="KW-0949">S-adenosyl-L-methionine</keyword>
<accession>T1AZ98</accession>
<evidence type="ECO:0000256" key="3">
    <source>
        <dbReference type="ARBA" id="ARBA00022679"/>
    </source>
</evidence>
<keyword evidence="5" id="KW-0819">tRNA processing</keyword>
<reference evidence="8" key="1">
    <citation type="submission" date="2013-08" db="EMBL/GenBank/DDBJ databases">
        <authorList>
            <person name="Mendez C."/>
            <person name="Richter M."/>
            <person name="Ferrer M."/>
            <person name="Sanchez J."/>
        </authorList>
    </citation>
    <scope>NUCLEOTIDE SEQUENCE</scope>
</reference>
<keyword evidence="2 8" id="KW-0489">Methyltransferase</keyword>
<evidence type="ECO:0000256" key="6">
    <source>
        <dbReference type="ARBA" id="ARBA00022884"/>
    </source>
</evidence>
<sequence>MEKRSTYEEGKATVSYDSNTFLNPVARPTRDFGIAIAVLESAHRDGFRVLDATGGTGIRGIRYGLEIGATDVTILEINEKAFETAKANVESNSSNAKVINTSIQEFANCSRERFDLIDLDPFGGIVPYVYDIMKMSRDNSLLFATSTDSAVLCGAHYKACIKLYGAVPLHNELCHEVGLRILAGYLIRTAASFNFGVEVIAGFFYKHYMRVHTKLHYGSKNASKSIESLGFVEYCNSCGHRGMDGGLIPKMHTCPECGADLTLSGPLYTGSLKDGGLLDRVKSVMEENGMADASIRLANKLIAELDAPLYYSVPKLTKSLGTGSLSPARLIDALAASGHSASISHMGPEYVKTDASMAQVKELALDLLGKSGR</sequence>
<protein>
    <recommendedName>
        <fullName evidence="7">tRNA (guanine(26)-N(2))-dimethyltransferase</fullName>
        <ecNumber evidence="7">2.1.1.216</ecNumber>
    </recommendedName>
</protein>
<dbReference type="GO" id="GO:0000049">
    <property type="term" value="F:tRNA binding"/>
    <property type="evidence" value="ECO:0007669"/>
    <property type="project" value="UniProtKB-KW"/>
</dbReference>
<dbReference type="InterPro" id="IPR042296">
    <property type="entry name" value="tRNA_met_Trm1_C"/>
</dbReference>
<organism evidence="8">
    <name type="scientific">mine drainage metagenome</name>
    <dbReference type="NCBI Taxonomy" id="410659"/>
    <lineage>
        <taxon>unclassified sequences</taxon>
        <taxon>metagenomes</taxon>
        <taxon>ecological metagenomes</taxon>
    </lineage>
</organism>
<evidence type="ECO:0000256" key="2">
    <source>
        <dbReference type="ARBA" id="ARBA00022603"/>
    </source>
</evidence>
<keyword evidence="3 8" id="KW-0808">Transferase</keyword>
<dbReference type="GO" id="GO:0002940">
    <property type="term" value="P:tRNA N2-guanine methylation"/>
    <property type="evidence" value="ECO:0007669"/>
    <property type="project" value="TreeGrafter"/>
</dbReference>
<dbReference type="InterPro" id="IPR029063">
    <property type="entry name" value="SAM-dependent_MTases_sf"/>
</dbReference>